<evidence type="ECO:0000313" key="1">
    <source>
        <dbReference type="EMBL" id="GAA3036755.1"/>
    </source>
</evidence>
<name>A0ABP6L9B7_9ACTN</name>
<protein>
    <submittedName>
        <fullName evidence="1">Uncharacterized protein</fullName>
    </submittedName>
</protein>
<sequence>MQIGERAAALADGCANGFDDHGFRGHGGLVLSSVTRAARASRPTRHAELVRVLVLLAVC</sequence>
<keyword evidence="2" id="KW-1185">Reference proteome</keyword>
<evidence type="ECO:0000313" key="2">
    <source>
        <dbReference type="Proteomes" id="UP001501532"/>
    </source>
</evidence>
<accession>A0ABP6L9B7</accession>
<gene>
    <name evidence="1" type="ORF">GCM10010448_18900</name>
</gene>
<organism evidence="1 2">
    <name type="scientific">Streptomyces glomeratus</name>
    <dbReference type="NCBI Taxonomy" id="284452"/>
    <lineage>
        <taxon>Bacteria</taxon>
        <taxon>Bacillati</taxon>
        <taxon>Actinomycetota</taxon>
        <taxon>Actinomycetes</taxon>
        <taxon>Kitasatosporales</taxon>
        <taxon>Streptomycetaceae</taxon>
        <taxon>Streptomyces</taxon>
    </lineage>
</organism>
<proteinExistence type="predicted"/>
<dbReference type="EMBL" id="BAAAUF010000013">
    <property type="protein sequence ID" value="GAA3036755.1"/>
    <property type="molecule type" value="Genomic_DNA"/>
</dbReference>
<dbReference type="Proteomes" id="UP001501532">
    <property type="component" value="Unassembled WGS sequence"/>
</dbReference>
<comment type="caution">
    <text evidence="1">The sequence shown here is derived from an EMBL/GenBank/DDBJ whole genome shotgun (WGS) entry which is preliminary data.</text>
</comment>
<reference evidence="2" key="1">
    <citation type="journal article" date="2019" name="Int. J. Syst. Evol. Microbiol.">
        <title>The Global Catalogue of Microorganisms (GCM) 10K type strain sequencing project: providing services to taxonomists for standard genome sequencing and annotation.</title>
        <authorList>
            <consortium name="The Broad Institute Genomics Platform"/>
            <consortium name="The Broad Institute Genome Sequencing Center for Infectious Disease"/>
            <person name="Wu L."/>
            <person name="Ma J."/>
        </authorList>
    </citation>
    <scope>NUCLEOTIDE SEQUENCE [LARGE SCALE GENOMIC DNA]</scope>
    <source>
        <strain evidence="2">JCM 9091</strain>
    </source>
</reference>